<sequence>MTTGSYPPSQNCVWNSMDNNDSCKKICLSLVTSKIFSSVVCMSVHILGYEYSNQVFCLDMFPSELTITQSPVHPASSSLSHLTILLFGDGKSLSPVQHSTSLTPLPSNEFQNCCFSRSNRTFYQIHRVASNLVPSINSSSNTNLQQLSSSNTVHQLTLI</sequence>
<keyword evidence="2" id="KW-1185">Reference proteome</keyword>
<gene>
    <name evidence="1" type="ORF">AVEN_114020_1</name>
</gene>
<reference evidence="1 2" key="1">
    <citation type="journal article" date="2019" name="Sci. Rep.">
        <title>Orb-weaving spider Araneus ventricosus genome elucidates the spidroin gene catalogue.</title>
        <authorList>
            <person name="Kono N."/>
            <person name="Nakamura H."/>
            <person name="Ohtoshi R."/>
            <person name="Moran D.A.P."/>
            <person name="Shinohara A."/>
            <person name="Yoshida Y."/>
            <person name="Fujiwara M."/>
            <person name="Mori M."/>
            <person name="Tomita M."/>
            <person name="Arakawa K."/>
        </authorList>
    </citation>
    <scope>NUCLEOTIDE SEQUENCE [LARGE SCALE GENOMIC DNA]</scope>
</reference>
<organism evidence="1 2">
    <name type="scientific">Araneus ventricosus</name>
    <name type="common">Orbweaver spider</name>
    <name type="synonym">Epeira ventricosa</name>
    <dbReference type="NCBI Taxonomy" id="182803"/>
    <lineage>
        <taxon>Eukaryota</taxon>
        <taxon>Metazoa</taxon>
        <taxon>Ecdysozoa</taxon>
        <taxon>Arthropoda</taxon>
        <taxon>Chelicerata</taxon>
        <taxon>Arachnida</taxon>
        <taxon>Araneae</taxon>
        <taxon>Araneomorphae</taxon>
        <taxon>Entelegynae</taxon>
        <taxon>Araneoidea</taxon>
        <taxon>Araneidae</taxon>
        <taxon>Araneus</taxon>
    </lineage>
</organism>
<name>A0A4Y2RKK4_ARAVE</name>
<proteinExistence type="predicted"/>
<comment type="caution">
    <text evidence="1">The sequence shown here is derived from an EMBL/GenBank/DDBJ whole genome shotgun (WGS) entry which is preliminary data.</text>
</comment>
<dbReference type="AlphaFoldDB" id="A0A4Y2RKK4"/>
<protein>
    <submittedName>
        <fullName evidence="1">Uncharacterized protein</fullName>
    </submittedName>
</protein>
<accession>A0A4Y2RKK4</accession>
<evidence type="ECO:0000313" key="1">
    <source>
        <dbReference type="EMBL" id="GBN76342.1"/>
    </source>
</evidence>
<dbReference type="Proteomes" id="UP000499080">
    <property type="component" value="Unassembled WGS sequence"/>
</dbReference>
<evidence type="ECO:0000313" key="2">
    <source>
        <dbReference type="Proteomes" id="UP000499080"/>
    </source>
</evidence>
<dbReference type="EMBL" id="BGPR01017498">
    <property type="protein sequence ID" value="GBN76342.1"/>
    <property type="molecule type" value="Genomic_DNA"/>
</dbReference>